<dbReference type="Proteomes" id="UP000193118">
    <property type="component" value="Unassembled WGS sequence"/>
</dbReference>
<organism evidence="1 2">
    <name type="scientific">Neisseria dentiae</name>
    <dbReference type="NCBI Taxonomy" id="194197"/>
    <lineage>
        <taxon>Bacteria</taxon>
        <taxon>Pseudomonadati</taxon>
        <taxon>Pseudomonadota</taxon>
        <taxon>Betaproteobacteria</taxon>
        <taxon>Neisseriales</taxon>
        <taxon>Neisseriaceae</taxon>
        <taxon>Neisseria</taxon>
    </lineage>
</organism>
<dbReference type="AlphaFoldDB" id="A0A1X3D8U9"/>
<dbReference type="PROSITE" id="PS51257">
    <property type="entry name" value="PROKAR_LIPOPROTEIN"/>
    <property type="match status" value="1"/>
</dbReference>
<evidence type="ECO:0000313" key="2">
    <source>
        <dbReference type="Proteomes" id="UP000193118"/>
    </source>
</evidence>
<proteinExistence type="predicted"/>
<dbReference type="EMBL" id="MTBO01000019">
    <property type="protein sequence ID" value="OSI15947.1"/>
    <property type="molecule type" value="Genomic_DNA"/>
</dbReference>
<gene>
    <name evidence="1" type="ORF">BWD09_08115</name>
</gene>
<dbReference type="OrthoDB" id="8606283at2"/>
<keyword evidence="2" id="KW-1185">Reference proteome</keyword>
<sequence>MKPYAFVLVAAAVLGLGACSQKVETSVPADSAQASAASDAASAVQTLTGSDGKISIVIQGSNFADASGGELPAGVTAGELTLLQRDDTRDITLYVANLGAPKTDAKTYFANLKAALGADKSLSDVQTGAATDTRMNYRFAQNGADNALLRENCIAIYETGLYNVCASSSTASQEELAAVLKEVNLAK</sequence>
<comment type="caution">
    <text evidence="1">The sequence shown here is derived from an EMBL/GenBank/DDBJ whole genome shotgun (WGS) entry which is preliminary data.</text>
</comment>
<dbReference type="STRING" id="194197.BWD09_08115"/>
<protein>
    <submittedName>
        <fullName evidence="1">Cytochrome C</fullName>
    </submittedName>
</protein>
<accession>A0A1X3D8U9</accession>
<reference evidence="2" key="1">
    <citation type="submission" date="2017-01" db="EMBL/GenBank/DDBJ databases">
        <authorList>
            <person name="Wolfgang W.J."/>
            <person name="Cole J."/>
            <person name="Wroblewski D."/>
            <person name="Mcginnis J."/>
            <person name="Musser K.A."/>
        </authorList>
    </citation>
    <scope>NUCLEOTIDE SEQUENCE [LARGE SCALE GENOMIC DNA]</scope>
    <source>
        <strain evidence="2">DSM 19151</strain>
    </source>
</reference>
<dbReference type="GeneID" id="94579615"/>
<dbReference type="RefSeq" id="WP_085366178.1">
    <property type="nucleotide sequence ID" value="NZ_CAUJPZ010000032.1"/>
</dbReference>
<name>A0A1X3D8U9_9NEIS</name>
<evidence type="ECO:0000313" key="1">
    <source>
        <dbReference type="EMBL" id="OSI15947.1"/>
    </source>
</evidence>